<keyword evidence="3" id="KW-1185">Reference proteome</keyword>
<feature type="coiled-coil region" evidence="1">
    <location>
        <begin position="8"/>
        <end position="64"/>
    </location>
</feature>
<name>A0ABW4EMC9_9RHOB</name>
<dbReference type="EMBL" id="JBHUDD010000157">
    <property type="protein sequence ID" value="MFD1511351.1"/>
    <property type="molecule type" value="Genomic_DNA"/>
</dbReference>
<comment type="caution">
    <text evidence="2">The sequence shown here is derived from an EMBL/GenBank/DDBJ whole genome shotgun (WGS) entry which is preliminary data.</text>
</comment>
<proteinExistence type="predicted"/>
<organism evidence="2 3">
    <name type="scientific">Lacimonas salitolerans</name>
    <dbReference type="NCBI Taxonomy" id="1323750"/>
    <lineage>
        <taxon>Bacteria</taxon>
        <taxon>Pseudomonadati</taxon>
        <taxon>Pseudomonadota</taxon>
        <taxon>Alphaproteobacteria</taxon>
        <taxon>Rhodobacterales</taxon>
        <taxon>Paracoccaceae</taxon>
        <taxon>Lacimonas</taxon>
    </lineage>
</organism>
<protein>
    <recommendedName>
        <fullName evidence="4">Coiled coil domain-containing protein</fullName>
    </recommendedName>
</protein>
<evidence type="ECO:0000313" key="2">
    <source>
        <dbReference type="EMBL" id="MFD1511351.1"/>
    </source>
</evidence>
<sequence length="95" mass="10925">MSDRDAYIRKAKAQIEQWNAEIDKLEARAREASADGEIAYRETLQDLRGKRDALEKRMEETRHSGDAAWKDLKAGMDAAWTNLSDAIENARARFR</sequence>
<evidence type="ECO:0000256" key="1">
    <source>
        <dbReference type="SAM" id="Coils"/>
    </source>
</evidence>
<evidence type="ECO:0008006" key="4">
    <source>
        <dbReference type="Google" id="ProtNLM"/>
    </source>
</evidence>
<keyword evidence="1" id="KW-0175">Coiled coil</keyword>
<evidence type="ECO:0000313" key="3">
    <source>
        <dbReference type="Proteomes" id="UP001597186"/>
    </source>
</evidence>
<gene>
    <name evidence="2" type="ORF">ACFTOW_18370</name>
</gene>
<dbReference type="Proteomes" id="UP001597186">
    <property type="component" value="Unassembled WGS sequence"/>
</dbReference>
<accession>A0ABW4EMC9</accession>
<dbReference type="RefSeq" id="WP_379918457.1">
    <property type="nucleotide sequence ID" value="NZ_JBHUDD010000157.1"/>
</dbReference>
<reference evidence="3" key="1">
    <citation type="journal article" date="2019" name="Int. J. Syst. Evol. Microbiol.">
        <title>The Global Catalogue of Microorganisms (GCM) 10K type strain sequencing project: providing services to taxonomists for standard genome sequencing and annotation.</title>
        <authorList>
            <consortium name="The Broad Institute Genomics Platform"/>
            <consortium name="The Broad Institute Genome Sequencing Center for Infectious Disease"/>
            <person name="Wu L."/>
            <person name="Ma J."/>
        </authorList>
    </citation>
    <scope>NUCLEOTIDE SEQUENCE [LARGE SCALE GENOMIC DNA]</scope>
    <source>
        <strain evidence="3">CGMCC 1.12477</strain>
    </source>
</reference>